<evidence type="ECO:0000256" key="4">
    <source>
        <dbReference type="PIRSR" id="PIRSR006806-1"/>
    </source>
</evidence>
<dbReference type="PATRIC" id="fig|1122148.6.peg.495"/>
<dbReference type="InterPro" id="IPR002698">
    <property type="entry name" value="FTHF_cligase"/>
</dbReference>
<dbReference type="InterPro" id="IPR024185">
    <property type="entry name" value="FTHF_cligase-like_sf"/>
</dbReference>
<dbReference type="Gene3D" id="3.40.50.10420">
    <property type="entry name" value="NagB/RpiA/CoA transferase-like"/>
    <property type="match status" value="1"/>
</dbReference>
<dbReference type="GO" id="GO:0046872">
    <property type="term" value="F:metal ion binding"/>
    <property type="evidence" value="ECO:0007669"/>
    <property type="project" value="UniProtKB-KW"/>
</dbReference>
<feature type="binding site" evidence="4">
    <location>
        <begin position="3"/>
        <end position="7"/>
    </location>
    <ligand>
        <name>ATP</name>
        <dbReference type="ChEBI" id="CHEBI:30616"/>
    </ligand>
</feature>
<dbReference type="PIRSF" id="PIRSF006806">
    <property type="entry name" value="FTHF_cligase"/>
    <property type="match status" value="1"/>
</dbReference>
<organism evidence="6 7">
    <name type="scientific">Fructilactobacillus lindneri DSM 20690 = JCM 11027</name>
    <dbReference type="NCBI Taxonomy" id="1122148"/>
    <lineage>
        <taxon>Bacteria</taxon>
        <taxon>Bacillati</taxon>
        <taxon>Bacillota</taxon>
        <taxon>Bacilli</taxon>
        <taxon>Lactobacillales</taxon>
        <taxon>Lactobacillaceae</taxon>
        <taxon>Fructilactobacillus</taxon>
    </lineage>
</organism>
<comment type="caution">
    <text evidence="6">The sequence shown here is derived from an EMBL/GenBank/DDBJ whole genome shotgun (WGS) entry which is preliminary data.</text>
</comment>
<proteinExistence type="inferred from homology"/>
<dbReference type="OrthoDB" id="9801938at2"/>
<evidence type="ECO:0000313" key="7">
    <source>
        <dbReference type="Proteomes" id="UP000051565"/>
    </source>
</evidence>
<evidence type="ECO:0000256" key="3">
    <source>
        <dbReference type="ARBA" id="ARBA00022840"/>
    </source>
</evidence>
<evidence type="ECO:0000313" key="6">
    <source>
        <dbReference type="EMBL" id="KRN79071.1"/>
    </source>
</evidence>
<dbReference type="EMBL" id="JQBT01000032">
    <property type="protein sequence ID" value="KRN79071.1"/>
    <property type="molecule type" value="Genomic_DNA"/>
</dbReference>
<dbReference type="GeneID" id="61250356"/>
<comment type="catalytic activity">
    <reaction evidence="5">
        <text>(6S)-5-formyl-5,6,7,8-tetrahydrofolate + ATP = (6R)-5,10-methenyltetrahydrofolate + ADP + phosphate</text>
        <dbReference type="Rhea" id="RHEA:10488"/>
        <dbReference type="ChEBI" id="CHEBI:30616"/>
        <dbReference type="ChEBI" id="CHEBI:43474"/>
        <dbReference type="ChEBI" id="CHEBI:57455"/>
        <dbReference type="ChEBI" id="CHEBI:57457"/>
        <dbReference type="ChEBI" id="CHEBI:456216"/>
        <dbReference type="EC" id="6.3.3.2"/>
    </reaction>
</comment>
<dbReference type="EC" id="6.3.3.2" evidence="5"/>
<keyword evidence="2 4" id="KW-0547">Nucleotide-binding</keyword>
<dbReference type="SUPFAM" id="SSF100950">
    <property type="entry name" value="NagB/RpiA/CoA transferase-like"/>
    <property type="match status" value="1"/>
</dbReference>
<feature type="binding site" evidence="4">
    <location>
        <position position="52"/>
    </location>
    <ligand>
        <name>substrate</name>
    </ligand>
</feature>
<dbReference type="Pfam" id="PF01812">
    <property type="entry name" value="5-FTHF_cyc-lig"/>
    <property type="match status" value="1"/>
</dbReference>
<dbReference type="STRING" id="53444.AYR59_05825"/>
<comment type="similarity">
    <text evidence="1 5">Belongs to the 5-formyltetrahydrofolate cyclo-ligase family.</text>
</comment>
<dbReference type="AlphaFoldDB" id="A0A0R2JPK0"/>
<evidence type="ECO:0000256" key="2">
    <source>
        <dbReference type="ARBA" id="ARBA00022741"/>
    </source>
</evidence>
<dbReference type="GO" id="GO:0005524">
    <property type="term" value="F:ATP binding"/>
    <property type="evidence" value="ECO:0007669"/>
    <property type="project" value="UniProtKB-KW"/>
</dbReference>
<gene>
    <name evidence="6" type="ORF">IV52_GL000476</name>
</gene>
<feature type="binding site" evidence="4">
    <location>
        <position position="47"/>
    </location>
    <ligand>
        <name>substrate</name>
    </ligand>
</feature>
<dbReference type="PANTHER" id="PTHR23407:SF1">
    <property type="entry name" value="5-FORMYLTETRAHYDROFOLATE CYCLO-LIGASE"/>
    <property type="match status" value="1"/>
</dbReference>
<reference evidence="6 7" key="1">
    <citation type="journal article" date="2015" name="Genome Announc.">
        <title>Expanding the biotechnology potential of lactobacilli through comparative genomics of 213 strains and associated genera.</title>
        <authorList>
            <person name="Sun Z."/>
            <person name="Harris H.M."/>
            <person name="McCann A."/>
            <person name="Guo C."/>
            <person name="Argimon S."/>
            <person name="Zhang W."/>
            <person name="Yang X."/>
            <person name="Jeffery I.B."/>
            <person name="Cooney J.C."/>
            <person name="Kagawa T.F."/>
            <person name="Liu W."/>
            <person name="Song Y."/>
            <person name="Salvetti E."/>
            <person name="Wrobel A."/>
            <person name="Rasinkangas P."/>
            <person name="Parkhill J."/>
            <person name="Rea M.C."/>
            <person name="O'Sullivan O."/>
            <person name="Ritari J."/>
            <person name="Douillard F.P."/>
            <person name="Paul Ross R."/>
            <person name="Yang R."/>
            <person name="Briner A.E."/>
            <person name="Felis G.E."/>
            <person name="de Vos W.M."/>
            <person name="Barrangou R."/>
            <person name="Klaenhammer T.R."/>
            <person name="Caufield P.W."/>
            <person name="Cui Y."/>
            <person name="Zhang H."/>
            <person name="O'Toole P.W."/>
        </authorList>
    </citation>
    <scope>NUCLEOTIDE SEQUENCE [LARGE SCALE GENOMIC DNA]</scope>
    <source>
        <strain evidence="6 7">DSM 20690</strain>
    </source>
</reference>
<accession>A0A0R2JPK0</accession>
<protein>
    <recommendedName>
        <fullName evidence="5">5-formyltetrahydrofolate cyclo-ligase</fullName>
        <ecNumber evidence="5">6.3.3.2</ecNumber>
    </recommendedName>
</protein>
<name>A0A0R2JPK0_9LACO</name>
<keyword evidence="5" id="KW-0479">Metal-binding</keyword>
<keyword evidence="5" id="KW-0460">Magnesium</keyword>
<dbReference type="InterPro" id="IPR037171">
    <property type="entry name" value="NagB/RpiA_transferase-like"/>
</dbReference>
<dbReference type="NCBIfam" id="TIGR02727">
    <property type="entry name" value="MTHFS_bact"/>
    <property type="match status" value="1"/>
</dbReference>
<dbReference type="GO" id="GO:0035999">
    <property type="term" value="P:tetrahydrofolate interconversion"/>
    <property type="evidence" value="ECO:0007669"/>
    <property type="project" value="TreeGrafter"/>
</dbReference>
<dbReference type="PANTHER" id="PTHR23407">
    <property type="entry name" value="ATPASE INHIBITOR/5-FORMYLTETRAHYDROFOLATE CYCLO-LIGASE"/>
    <property type="match status" value="1"/>
</dbReference>
<evidence type="ECO:0000256" key="1">
    <source>
        <dbReference type="ARBA" id="ARBA00010638"/>
    </source>
</evidence>
<evidence type="ECO:0000256" key="5">
    <source>
        <dbReference type="RuleBase" id="RU361279"/>
    </source>
</evidence>
<dbReference type="RefSeq" id="WP_054646233.1">
    <property type="nucleotide sequence ID" value="NZ_FUXS01000001.1"/>
</dbReference>
<comment type="cofactor">
    <cofactor evidence="5">
        <name>Mg(2+)</name>
        <dbReference type="ChEBI" id="CHEBI:18420"/>
    </cofactor>
</comment>
<keyword evidence="3 4" id="KW-0067">ATP-binding</keyword>
<dbReference type="GO" id="GO:0030272">
    <property type="term" value="F:5-formyltetrahydrofolate cyclo-ligase activity"/>
    <property type="evidence" value="ECO:0007669"/>
    <property type="project" value="UniProtKB-EC"/>
</dbReference>
<sequence length="179" mass="20751">MKKNELRRIVLEKLKNKKITPTMFLKMYRKVFDTSEWRNAKVIALTLNTDNEIPTYPLIFKALSEGKQIVIPKTFKNKKMIFYRLTTHTKLKKSKFGIWEPVNGIEATKDKIDLIFIPGVAFCITTGQRIGYGGGYFDCYLQDYFGSTISLVQKEQVFGDMIWDSEKFDIPVQKIFVGA</sequence>
<dbReference type="GO" id="GO:0009396">
    <property type="term" value="P:folic acid-containing compound biosynthetic process"/>
    <property type="evidence" value="ECO:0007669"/>
    <property type="project" value="TreeGrafter"/>
</dbReference>
<dbReference type="Proteomes" id="UP000051565">
    <property type="component" value="Unassembled WGS sequence"/>
</dbReference>
<keyword evidence="7" id="KW-1185">Reference proteome</keyword>